<protein>
    <submittedName>
        <fullName evidence="2">ACT domain-containing protein</fullName>
    </submittedName>
</protein>
<sequence length="132" mass="14093">MSGETNLPTLLRQMTPVLQEGTYVFCTVAADYQLPLAEVLGTFREAEGLTLILPQATADRLGLPYDYEAAWLTLQVHSSLAAVGLTAAFAQALAGAGLSCNVVAGYYHDHLFVARPDAERALQVLRQLAASA</sequence>
<name>A0ABP8Q6X9_9BACT</name>
<dbReference type="PANTHER" id="PTHR39199:SF1">
    <property type="entry name" value="BLR5128 PROTEIN"/>
    <property type="match status" value="1"/>
</dbReference>
<keyword evidence="3" id="KW-1185">Reference proteome</keyword>
<dbReference type="Proteomes" id="UP001501243">
    <property type="component" value="Unassembled WGS sequence"/>
</dbReference>
<evidence type="ECO:0000259" key="1">
    <source>
        <dbReference type="Pfam" id="PF10000"/>
    </source>
</evidence>
<dbReference type="RefSeq" id="WP_208133489.1">
    <property type="nucleotide sequence ID" value="NZ_BAABGQ010000005.1"/>
</dbReference>
<dbReference type="InterPro" id="IPR045865">
    <property type="entry name" value="ACT-like_dom_sf"/>
</dbReference>
<evidence type="ECO:0000313" key="3">
    <source>
        <dbReference type="Proteomes" id="UP001501243"/>
    </source>
</evidence>
<dbReference type="PANTHER" id="PTHR39199">
    <property type="entry name" value="BLR5128 PROTEIN"/>
    <property type="match status" value="1"/>
</dbReference>
<comment type="caution">
    <text evidence="2">The sequence shown here is derived from an EMBL/GenBank/DDBJ whole genome shotgun (WGS) entry which is preliminary data.</text>
</comment>
<proteinExistence type="predicted"/>
<feature type="domain" description="DUF2241" evidence="1">
    <location>
        <begin position="2"/>
        <end position="69"/>
    </location>
</feature>
<reference evidence="3" key="1">
    <citation type="journal article" date="2019" name="Int. J. Syst. Evol. Microbiol.">
        <title>The Global Catalogue of Microorganisms (GCM) 10K type strain sequencing project: providing services to taxonomists for standard genome sequencing and annotation.</title>
        <authorList>
            <consortium name="The Broad Institute Genomics Platform"/>
            <consortium name="The Broad Institute Genome Sequencing Center for Infectious Disease"/>
            <person name="Wu L."/>
            <person name="Ma J."/>
        </authorList>
    </citation>
    <scope>NUCLEOTIDE SEQUENCE [LARGE SCALE GENOMIC DNA]</scope>
    <source>
        <strain evidence="3">JCM 17841</strain>
    </source>
</reference>
<accession>A0ABP8Q6X9</accession>
<dbReference type="InterPro" id="IPR018717">
    <property type="entry name" value="DUF2241"/>
</dbReference>
<evidence type="ECO:0000313" key="2">
    <source>
        <dbReference type="EMBL" id="GAA4497949.1"/>
    </source>
</evidence>
<gene>
    <name evidence="2" type="ORF">GCM10023172_13820</name>
</gene>
<dbReference type="SUPFAM" id="SSF55021">
    <property type="entry name" value="ACT-like"/>
    <property type="match status" value="2"/>
</dbReference>
<dbReference type="Pfam" id="PF10000">
    <property type="entry name" value="ACT_3"/>
    <property type="match status" value="1"/>
</dbReference>
<organism evidence="2 3">
    <name type="scientific">Hymenobacter ginsengisoli</name>
    <dbReference type="NCBI Taxonomy" id="1051626"/>
    <lineage>
        <taxon>Bacteria</taxon>
        <taxon>Pseudomonadati</taxon>
        <taxon>Bacteroidota</taxon>
        <taxon>Cytophagia</taxon>
        <taxon>Cytophagales</taxon>
        <taxon>Hymenobacteraceae</taxon>
        <taxon>Hymenobacter</taxon>
    </lineage>
</organism>
<dbReference type="EMBL" id="BAABGQ010000005">
    <property type="protein sequence ID" value="GAA4497949.1"/>
    <property type="molecule type" value="Genomic_DNA"/>
</dbReference>
<dbReference type="Gene3D" id="3.30.2130.10">
    <property type="entry name" value="VC0802-like"/>
    <property type="match status" value="1"/>
</dbReference>